<evidence type="ECO:0000313" key="3">
    <source>
        <dbReference type="WBParaSite" id="Gr19_v10_g4629.t1"/>
    </source>
</evidence>
<reference evidence="3" key="1">
    <citation type="submission" date="2022-11" db="UniProtKB">
        <authorList>
            <consortium name="WormBaseParasite"/>
        </authorList>
    </citation>
    <scope>IDENTIFICATION</scope>
</reference>
<sequence length="75" mass="8777">MAETELAQTELAPRRSWPRRSWPQDGVGSTELAQTELAPRQSWLNGVDPYSYLYLYIGNADPFLHHIFLNFCFRF</sequence>
<evidence type="ECO:0000256" key="1">
    <source>
        <dbReference type="SAM" id="MobiDB-lite"/>
    </source>
</evidence>
<keyword evidence="2" id="KW-1185">Reference proteome</keyword>
<evidence type="ECO:0000313" key="2">
    <source>
        <dbReference type="Proteomes" id="UP000887572"/>
    </source>
</evidence>
<organism evidence="2 3">
    <name type="scientific">Globodera rostochiensis</name>
    <name type="common">Golden nematode worm</name>
    <name type="synonym">Heterodera rostochiensis</name>
    <dbReference type="NCBI Taxonomy" id="31243"/>
    <lineage>
        <taxon>Eukaryota</taxon>
        <taxon>Metazoa</taxon>
        <taxon>Ecdysozoa</taxon>
        <taxon>Nematoda</taxon>
        <taxon>Chromadorea</taxon>
        <taxon>Rhabditida</taxon>
        <taxon>Tylenchina</taxon>
        <taxon>Tylenchomorpha</taxon>
        <taxon>Tylenchoidea</taxon>
        <taxon>Heteroderidae</taxon>
        <taxon>Heteroderinae</taxon>
        <taxon>Globodera</taxon>
    </lineage>
</organism>
<protein>
    <submittedName>
        <fullName evidence="3">Uncharacterized protein</fullName>
    </submittedName>
</protein>
<dbReference type="Proteomes" id="UP000887572">
    <property type="component" value="Unplaced"/>
</dbReference>
<name>A0A914HWC8_GLORO</name>
<dbReference type="WBParaSite" id="Gr19_v10_g4629.t1">
    <property type="protein sequence ID" value="Gr19_v10_g4629.t1"/>
    <property type="gene ID" value="Gr19_v10_g4629"/>
</dbReference>
<feature type="region of interest" description="Disordered" evidence="1">
    <location>
        <begin position="1"/>
        <end position="28"/>
    </location>
</feature>
<proteinExistence type="predicted"/>
<accession>A0A914HWC8</accession>
<dbReference type="AlphaFoldDB" id="A0A914HWC8"/>